<accession>A0A7S0ARB9</accession>
<evidence type="ECO:0000313" key="1">
    <source>
        <dbReference type="EMBL" id="CAD8369854.1"/>
    </source>
</evidence>
<proteinExistence type="predicted"/>
<name>A0A7S0ARB9_9STRA</name>
<dbReference type="AlphaFoldDB" id="A0A7S0ARB9"/>
<dbReference type="EMBL" id="HBEJ01009617">
    <property type="protein sequence ID" value="CAD8369854.1"/>
    <property type="molecule type" value="Transcribed_RNA"/>
</dbReference>
<protein>
    <recommendedName>
        <fullName evidence="2">Sulfotransferase domain-containing protein</fullName>
    </recommendedName>
</protein>
<evidence type="ECO:0008006" key="2">
    <source>
        <dbReference type="Google" id="ProtNLM"/>
    </source>
</evidence>
<reference evidence="1" key="1">
    <citation type="submission" date="2021-01" db="EMBL/GenBank/DDBJ databases">
        <authorList>
            <person name="Corre E."/>
            <person name="Pelletier E."/>
            <person name="Niang G."/>
            <person name="Scheremetjew M."/>
            <person name="Finn R."/>
            <person name="Kale V."/>
            <person name="Holt S."/>
            <person name="Cochrane G."/>
            <person name="Meng A."/>
            <person name="Brown T."/>
            <person name="Cohen L."/>
        </authorList>
    </citation>
    <scope>NUCLEOTIDE SEQUENCE</scope>
    <source>
        <strain evidence="1">CCMP3303</strain>
    </source>
</reference>
<gene>
    <name evidence="1" type="ORF">MPOL1434_LOCUS5670</name>
</gene>
<sequence length="288" mass="32260">MAEISRKRSLCASSLLLVAAAIVLLNAFDISKVADSRRDLLSDDEAPDSNNDKHQRSSCNCTLITSPGGVGSTQFIQLLIKYTKTAKNDACVNHFYDFDGTKHLPATSFEYHDGTSISHNGHCFSNVLVIVGDPVHSIASTYRRHHKTDHLNKLRKHSGKDPYDKETITLDDIFREIEVAGEDTTGIVHYLDSWLAAADNPSSWPETRIVTTKDLYNFAKANAEYVGITEERLKDFDSLHFREPERAEDASERIREIFAPIASKLEQASRRALLPYLLSKDHLLSLSV</sequence>
<organism evidence="1">
    <name type="scientific">Minutocellus polymorphus</name>
    <dbReference type="NCBI Taxonomy" id="265543"/>
    <lineage>
        <taxon>Eukaryota</taxon>
        <taxon>Sar</taxon>
        <taxon>Stramenopiles</taxon>
        <taxon>Ochrophyta</taxon>
        <taxon>Bacillariophyta</taxon>
        <taxon>Mediophyceae</taxon>
        <taxon>Cymatosirophycidae</taxon>
        <taxon>Cymatosirales</taxon>
        <taxon>Cymatosiraceae</taxon>
        <taxon>Minutocellus</taxon>
    </lineage>
</organism>